<keyword evidence="4" id="KW-1185">Reference proteome</keyword>
<dbReference type="EMBL" id="JXOK01000053">
    <property type="protein sequence ID" value="KIN10279.1"/>
    <property type="molecule type" value="Genomic_DNA"/>
</dbReference>
<dbReference type="STRING" id="50718.SU60_14380"/>
<evidence type="ECO:0000256" key="1">
    <source>
        <dbReference type="SAM" id="Phobius"/>
    </source>
</evidence>
<evidence type="ECO:0000313" key="3">
    <source>
        <dbReference type="EMBL" id="KIN10279.1"/>
    </source>
</evidence>
<keyword evidence="1" id="KW-0472">Membrane</keyword>
<dbReference type="OrthoDB" id="6948598at2"/>
<keyword evidence="1" id="KW-0812">Transmembrane</keyword>
<reference evidence="3 4" key="1">
    <citation type="submission" date="2015-01" db="EMBL/GenBank/DDBJ databases">
        <title>Draft genome of Vibrio mytili type strain CAIM 528.</title>
        <authorList>
            <person name="Gonzalez-Castillo A."/>
            <person name="Gomez-Gil B."/>
            <person name="Enciso-Ibarra J."/>
        </authorList>
    </citation>
    <scope>NUCLEOTIDE SEQUENCE [LARGE SCALE GENOMIC DNA]</scope>
    <source>
        <strain evidence="3 4">CAIM 528</strain>
    </source>
</reference>
<sequence>MSNFLRKQKGVTQVEFTLIALAVLLVIFSIMEFALYFYSIQMANEVTRRAARLATVCYIADRDNIPQLPAVTALYPPGFSPENLTISYLDKDGNNVDVSGFLTSPPADTDALNATFSTIRFVKAEVDYTFKFLVLSLLINAVGASPEFQTILPAESLGVLRPESGLNDHEDC</sequence>
<organism evidence="3 4">
    <name type="scientific">Vibrio mytili</name>
    <dbReference type="NCBI Taxonomy" id="50718"/>
    <lineage>
        <taxon>Bacteria</taxon>
        <taxon>Pseudomonadati</taxon>
        <taxon>Pseudomonadota</taxon>
        <taxon>Gammaproteobacteria</taxon>
        <taxon>Vibrionales</taxon>
        <taxon>Vibrionaceae</taxon>
        <taxon>Vibrio</taxon>
    </lineage>
</organism>
<feature type="transmembrane region" description="Helical" evidence="1">
    <location>
        <begin position="16"/>
        <end position="38"/>
    </location>
</feature>
<protein>
    <submittedName>
        <fullName evidence="3">Pilus assembly protein TadE</fullName>
    </submittedName>
</protein>
<keyword evidence="1" id="KW-1133">Transmembrane helix</keyword>
<evidence type="ECO:0000313" key="4">
    <source>
        <dbReference type="Proteomes" id="UP000031977"/>
    </source>
</evidence>
<accession>A0A0C3DFY8</accession>
<evidence type="ECO:0000259" key="2">
    <source>
        <dbReference type="Pfam" id="PF07811"/>
    </source>
</evidence>
<dbReference type="InterPro" id="IPR012495">
    <property type="entry name" value="TadE-like_dom"/>
</dbReference>
<comment type="caution">
    <text evidence="3">The sequence shown here is derived from an EMBL/GenBank/DDBJ whole genome shotgun (WGS) entry which is preliminary data.</text>
</comment>
<dbReference type="Proteomes" id="UP000031977">
    <property type="component" value="Unassembled WGS sequence"/>
</dbReference>
<feature type="domain" description="TadE-like" evidence="2">
    <location>
        <begin position="10"/>
        <end position="52"/>
    </location>
</feature>
<gene>
    <name evidence="3" type="ORF">SU60_14380</name>
</gene>
<dbReference type="AlphaFoldDB" id="A0A0C3DFY8"/>
<dbReference type="Pfam" id="PF07811">
    <property type="entry name" value="TadE"/>
    <property type="match status" value="1"/>
</dbReference>
<dbReference type="RefSeq" id="WP_041156122.1">
    <property type="nucleotide sequence ID" value="NZ_CBCRVP010000009.1"/>
</dbReference>
<proteinExistence type="predicted"/>
<name>A0A0C3DFY8_9VIBR</name>